<dbReference type="Proteomes" id="UP001159363">
    <property type="component" value="Chromosome 12"/>
</dbReference>
<dbReference type="Gene3D" id="3.30.420.10">
    <property type="entry name" value="Ribonuclease H-like superfamily/Ribonuclease H"/>
    <property type="match status" value="1"/>
</dbReference>
<organism evidence="1 2">
    <name type="scientific">Dryococelus australis</name>
    <dbReference type="NCBI Taxonomy" id="614101"/>
    <lineage>
        <taxon>Eukaryota</taxon>
        <taxon>Metazoa</taxon>
        <taxon>Ecdysozoa</taxon>
        <taxon>Arthropoda</taxon>
        <taxon>Hexapoda</taxon>
        <taxon>Insecta</taxon>
        <taxon>Pterygota</taxon>
        <taxon>Neoptera</taxon>
        <taxon>Polyneoptera</taxon>
        <taxon>Phasmatodea</taxon>
        <taxon>Verophasmatodea</taxon>
        <taxon>Anareolatae</taxon>
        <taxon>Phasmatidae</taxon>
        <taxon>Eurycanthinae</taxon>
        <taxon>Dryococelus</taxon>
    </lineage>
</organism>
<sequence>MTRKHARWKPPEISIPCVIRIHPSCERSSQEMGPGTISSIQKLKWQSIEWCLPTSQPPKKSCPQKSKIKTTLSAFFANNGIIHMEFAPLAQTVNAAFYEEVLKRLL</sequence>
<evidence type="ECO:0000313" key="2">
    <source>
        <dbReference type="Proteomes" id="UP001159363"/>
    </source>
</evidence>
<protein>
    <submittedName>
        <fullName evidence="1">Uncharacterized protein</fullName>
    </submittedName>
</protein>
<comment type="caution">
    <text evidence="1">The sequence shown here is derived from an EMBL/GenBank/DDBJ whole genome shotgun (WGS) entry which is preliminary data.</text>
</comment>
<dbReference type="InterPro" id="IPR001888">
    <property type="entry name" value="Transposase_1"/>
</dbReference>
<reference evidence="1 2" key="1">
    <citation type="submission" date="2023-02" db="EMBL/GenBank/DDBJ databases">
        <title>LHISI_Scaffold_Assembly.</title>
        <authorList>
            <person name="Stuart O.P."/>
            <person name="Cleave R."/>
            <person name="Magrath M.J.L."/>
            <person name="Mikheyev A.S."/>
        </authorList>
    </citation>
    <scope>NUCLEOTIDE SEQUENCE [LARGE SCALE GENOMIC DNA]</scope>
    <source>
        <strain evidence="1">Daus_M_001</strain>
        <tissue evidence="1">Leg muscle</tissue>
    </source>
</reference>
<dbReference type="InterPro" id="IPR036397">
    <property type="entry name" value="RNaseH_sf"/>
</dbReference>
<proteinExistence type="predicted"/>
<name>A0ABQ9GB94_9NEOP</name>
<dbReference type="Pfam" id="PF01359">
    <property type="entry name" value="Transposase_1"/>
    <property type="match status" value="1"/>
</dbReference>
<accession>A0ABQ9GB94</accession>
<dbReference type="EMBL" id="JARBHB010000013">
    <property type="protein sequence ID" value="KAJ8869693.1"/>
    <property type="molecule type" value="Genomic_DNA"/>
</dbReference>
<evidence type="ECO:0000313" key="1">
    <source>
        <dbReference type="EMBL" id="KAJ8869693.1"/>
    </source>
</evidence>
<gene>
    <name evidence="1" type="ORF">PR048_028688</name>
</gene>
<keyword evidence="2" id="KW-1185">Reference proteome</keyword>